<dbReference type="Proteomes" id="UP000052232">
    <property type="component" value="Unassembled WGS sequence"/>
</dbReference>
<accession>A0A0J7XRN2</accession>
<dbReference type="RefSeq" id="WP_066606286.1">
    <property type="nucleotide sequence ID" value="NZ_KQ130435.1"/>
</dbReference>
<evidence type="ECO:0000313" key="2">
    <source>
        <dbReference type="EMBL" id="KMS53728.1"/>
    </source>
</evidence>
<reference evidence="2 3" key="1">
    <citation type="journal article" date="2015" name="G3 (Bethesda)">
        <title>Insights into Ongoing Evolution of the Hexachlorocyclohexane Catabolic Pathway from Comparative Genomics of Ten Sphingomonadaceae Strains.</title>
        <authorList>
            <person name="Pearce S.L."/>
            <person name="Oakeshott J.G."/>
            <person name="Pandey G."/>
        </authorList>
    </citation>
    <scope>NUCLEOTIDE SEQUENCE [LARGE SCALE GENOMIC DNA]</scope>
    <source>
        <strain evidence="2 3">LL01</strain>
    </source>
</reference>
<dbReference type="EMBL" id="JACT01000004">
    <property type="protein sequence ID" value="KMS53728.1"/>
    <property type="molecule type" value="Genomic_DNA"/>
</dbReference>
<proteinExistence type="predicted"/>
<organism evidence="2 3">
    <name type="scientific">Sphingobium cupriresistens LL01</name>
    <dbReference type="NCBI Taxonomy" id="1420583"/>
    <lineage>
        <taxon>Bacteria</taxon>
        <taxon>Pseudomonadati</taxon>
        <taxon>Pseudomonadota</taxon>
        <taxon>Alphaproteobacteria</taxon>
        <taxon>Sphingomonadales</taxon>
        <taxon>Sphingomonadaceae</taxon>
        <taxon>Sphingobium</taxon>
    </lineage>
</organism>
<keyword evidence="3" id="KW-1185">Reference proteome</keyword>
<evidence type="ECO:0000256" key="1">
    <source>
        <dbReference type="SAM" id="MobiDB-lite"/>
    </source>
</evidence>
<evidence type="ECO:0000313" key="3">
    <source>
        <dbReference type="Proteomes" id="UP000052232"/>
    </source>
</evidence>
<comment type="caution">
    <text evidence="2">The sequence shown here is derived from an EMBL/GenBank/DDBJ whole genome shotgun (WGS) entry which is preliminary data.</text>
</comment>
<dbReference type="AlphaFoldDB" id="A0A0J7XRN2"/>
<gene>
    <name evidence="2" type="ORF">V473_16020</name>
</gene>
<protein>
    <submittedName>
        <fullName evidence="2">Uncharacterized protein</fullName>
    </submittedName>
</protein>
<sequence length="62" mass="7287">MSAADFYHQNAASERLAASKADLPNRRRQHEQSAERWEQMARAAEETERRTLINEAQKRAFR</sequence>
<feature type="region of interest" description="Disordered" evidence="1">
    <location>
        <begin position="15"/>
        <end position="62"/>
    </location>
</feature>
<name>A0A0J7XRN2_9SPHN</name>
<dbReference type="PATRIC" id="fig|1420583.3.peg.3003"/>
<feature type="compositionally biased region" description="Basic and acidic residues" evidence="1">
    <location>
        <begin position="30"/>
        <end position="62"/>
    </location>
</feature>